<gene>
    <name evidence="1" type="ORF">EWM59_15895</name>
</gene>
<dbReference type="OrthoDB" id="9801646at2"/>
<evidence type="ECO:0000313" key="1">
    <source>
        <dbReference type="EMBL" id="RYU94614.1"/>
    </source>
</evidence>
<accession>A0A4Q5LXX3</accession>
<protein>
    <recommendedName>
        <fullName evidence="3">Carbohydrate-binding domain-containing protein</fullName>
    </recommendedName>
</protein>
<dbReference type="Gene3D" id="2.60.40.1190">
    <property type="match status" value="1"/>
</dbReference>
<dbReference type="CDD" id="cd09620">
    <property type="entry name" value="CBM9_like_3"/>
    <property type="match status" value="1"/>
</dbReference>
<dbReference type="RefSeq" id="WP_130022219.1">
    <property type="nucleotide sequence ID" value="NZ_SEWF01000023.1"/>
</dbReference>
<organism evidence="1 2">
    <name type="scientific">Emticicia agri</name>
    <dbReference type="NCBI Taxonomy" id="2492393"/>
    <lineage>
        <taxon>Bacteria</taxon>
        <taxon>Pseudomonadati</taxon>
        <taxon>Bacteroidota</taxon>
        <taxon>Cytophagia</taxon>
        <taxon>Cytophagales</taxon>
        <taxon>Leadbetterellaceae</taxon>
        <taxon>Emticicia</taxon>
    </lineage>
</organism>
<evidence type="ECO:0000313" key="2">
    <source>
        <dbReference type="Proteomes" id="UP000293162"/>
    </source>
</evidence>
<name>A0A4Q5LXX3_9BACT</name>
<proteinExistence type="predicted"/>
<sequence>MLHFLYPYILFFFMPLADYTLSLSKNEWKPLDQKYFRHSTDGLQAPQETLVKLKYDDDYLYVDFECRQNPYWKENTYTVHNTEMYNQEVFEVFIAEGSAVPDRYLELEINPNNVLWIGKIHNPTKGHGGGNSADMISYENAGIKHIVQTSGEIWSGTLQIPLTLIGSQQTKEYRVNFYRIVSLQSHKNKDWKCNPKECNFLCWSPTMSGKNPAFHRPEHFGFLHLK</sequence>
<dbReference type="EMBL" id="SEWF01000023">
    <property type="protein sequence ID" value="RYU94614.1"/>
    <property type="molecule type" value="Genomic_DNA"/>
</dbReference>
<dbReference type="AlphaFoldDB" id="A0A4Q5LXX3"/>
<reference evidence="1 2" key="1">
    <citation type="submission" date="2019-02" db="EMBL/GenBank/DDBJ databases">
        <title>Bacterial novel species Emticicia sp. 17J42-9 isolated from soil.</title>
        <authorList>
            <person name="Jung H.-Y."/>
        </authorList>
    </citation>
    <scope>NUCLEOTIDE SEQUENCE [LARGE SCALE GENOMIC DNA]</scope>
    <source>
        <strain evidence="1 2">17J42-9</strain>
    </source>
</reference>
<comment type="caution">
    <text evidence="1">The sequence shown here is derived from an EMBL/GenBank/DDBJ whole genome shotgun (WGS) entry which is preliminary data.</text>
</comment>
<evidence type="ECO:0008006" key="3">
    <source>
        <dbReference type="Google" id="ProtNLM"/>
    </source>
</evidence>
<keyword evidence="2" id="KW-1185">Reference proteome</keyword>
<dbReference type="Proteomes" id="UP000293162">
    <property type="component" value="Unassembled WGS sequence"/>
</dbReference>
<dbReference type="SUPFAM" id="SSF49344">
    <property type="entry name" value="CBD9-like"/>
    <property type="match status" value="1"/>
</dbReference>